<keyword evidence="1" id="KW-0812">Transmembrane</keyword>
<proteinExistence type="predicted"/>
<accession>A0ABW9RMU5</accession>
<protein>
    <submittedName>
        <fullName evidence="2">DUF3999 family protein</fullName>
    </submittedName>
</protein>
<dbReference type="RefSeq" id="WP_155171558.1">
    <property type="nucleotide sequence ID" value="NZ_SMLW01000514.1"/>
</dbReference>
<keyword evidence="1" id="KW-1133">Transmembrane helix</keyword>
<keyword evidence="1" id="KW-0472">Membrane</keyword>
<gene>
    <name evidence="2" type="ORF">E1163_10875</name>
</gene>
<feature type="transmembrane region" description="Helical" evidence="1">
    <location>
        <begin position="367"/>
        <end position="385"/>
    </location>
</feature>
<dbReference type="InterPro" id="IPR008979">
    <property type="entry name" value="Galactose-bd-like_sf"/>
</dbReference>
<evidence type="ECO:0000313" key="2">
    <source>
        <dbReference type="EMBL" id="MTI25447.1"/>
    </source>
</evidence>
<dbReference type="Pfam" id="PF13163">
    <property type="entry name" value="DUF3999"/>
    <property type="match status" value="1"/>
</dbReference>
<organism evidence="2 3">
    <name type="scientific">Fulvivirga kasyanovii</name>
    <dbReference type="NCBI Taxonomy" id="396812"/>
    <lineage>
        <taxon>Bacteria</taxon>
        <taxon>Pseudomonadati</taxon>
        <taxon>Bacteroidota</taxon>
        <taxon>Cytophagia</taxon>
        <taxon>Cytophagales</taxon>
        <taxon>Fulvivirgaceae</taxon>
        <taxon>Fulvivirga</taxon>
    </lineage>
</organism>
<dbReference type="Proteomes" id="UP000798808">
    <property type="component" value="Unassembled WGS sequence"/>
</dbReference>
<dbReference type="Gene3D" id="2.60.120.260">
    <property type="entry name" value="Galactose-binding domain-like"/>
    <property type="match status" value="1"/>
</dbReference>
<evidence type="ECO:0000313" key="3">
    <source>
        <dbReference type="Proteomes" id="UP000798808"/>
    </source>
</evidence>
<reference evidence="2 3" key="1">
    <citation type="submission" date="2019-02" db="EMBL/GenBank/DDBJ databases">
        <authorList>
            <person name="Goldberg S.R."/>
            <person name="Haltli B.A."/>
            <person name="Correa H."/>
            <person name="Russell K.G."/>
        </authorList>
    </citation>
    <scope>NUCLEOTIDE SEQUENCE [LARGE SCALE GENOMIC DNA]</scope>
    <source>
        <strain evidence="2 3">JCM 16186</strain>
    </source>
</reference>
<sequence length="390" mass="44607">SQMGDYKHKRALEGVSGVWHKIVLPGDIFDGVSPGLSDLRVYGITASNDTIEAPYILRVNEDVYSRQQVDFNLINSAHNQKGYYYTFEVPSSRSINHIELDFQETNYDRYVTLEGSQDQKEWFTVVESSRILSIKNDQTQYTFNTLAFPAVKYQFLRLFIPENGSVPILNSAQLTEEVFVPGDYVAHEIISQETTENNDQRQTQVMLDLGEVVPVSQIQVKVSDKYDFYRPVTVEYLLDSIQTPNGWKDRYRMAYNGTLSSLENNELKFRSVFTRKIKIIIHNSDNNPLKPDDFAVKGNIYELHARFTEPATYALVYGNENATAPDYDIVNFTNNIPKDLPALKLGPEEVITQAPVDAASPLFENKAWLWAVMGLIIFVLGWFSVHMIRK</sequence>
<dbReference type="SUPFAM" id="SSF49785">
    <property type="entry name" value="Galactose-binding domain-like"/>
    <property type="match status" value="1"/>
</dbReference>
<dbReference type="EMBL" id="SMLW01000514">
    <property type="protein sequence ID" value="MTI25447.1"/>
    <property type="molecule type" value="Genomic_DNA"/>
</dbReference>
<comment type="caution">
    <text evidence="2">The sequence shown here is derived from an EMBL/GenBank/DDBJ whole genome shotgun (WGS) entry which is preliminary data.</text>
</comment>
<evidence type="ECO:0000256" key="1">
    <source>
        <dbReference type="SAM" id="Phobius"/>
    </source>
</evidence>
<name>A0ABW9RMU5_9BACT</name>
<feature type="non-terminal residue" evidence="2">
    <location>
        <position position="1"/>
    </location>
</feature>
<dbReference type="InterPro" id="IPR025060">
    <property type="entry name" value="DUF3999"/>
</dbReference>
<keyword evidence="3" id="KW-1185">Reference proteome</keyword>